<evidence type="ECO:0000259" key="3">
    <source>
        <dbReference type="PROSITE" id="PS50977"/>
    </source>
</evidence>
<comment type="caution">
    <text evidence="4">The sequence shown here is derived from an EMBL/GenBank/DDBJ whole genome shotgun (WGS) entry which is preliminary data.</text>
</comment>
<keyword evidence="5" id="KW-1185">Reference proteome</keyword>
<name>A0ABR7CMP2_9BACT</name>
<dbReference type="Proteomes" id="UP000636891">
    <property type="component" value="Unassembled WGS sequence"/>
</dbReference>
<dbReference type="InterPro" id="IPR050109">
    <property type="entry name" value="HTH-type_TetR-like_transc_reg"/>
</dbReference>
<dbReference type="PANTHER" id="PTHR30328:SF54">
    <property type="entry name" value="HTH-TYPE TRANSCRIPTIONAL REPRESSOR SCO4008"/>
    <property type="match status" value="1"/>
</dbReference>
<dbReference type="SUPFAM" id="SSF48498">
    <property type="entry name" value="Tetracyclin repressor-like, C-terminal domain"/>
    <property type="match status" value="1"/>
</dbReference>
<feature type="DNA-binding region" description="H-T-H motif" evidence="2">
    <location>
        <begin position="36"/>
        <end position="55"/>
    </location>
</feature>
<sequence>MKQTEKTAKNETEPMEQAILRAAERLFLDKGFALTSTTEIAREAGCNQALVHYYFRTKENLFEKIFEQKIRMLISNIFSIDREGGTFEEKLRRKIEAHFEILKKNPKIPFLVINEITTNPERIASLRDSIGELPLSVYATFEQDLQKEIAQGRVRETNALDLMFSALSLNLATFLVRPVLQNILGLTDEAMDGFLEHRKEENVKIILQSLKP</sequence>
<gene>
    <name evidence="4" type="ORF">H8S08_07910</name>
</gene>
<dbReference type="PANTHER" id="PTHR30328">
    <property type="entry name" value="TRANSCRIPTIONAL REPRESSOR"/>
    <property type="match status" value="1"/>
</dbReference>
<feature type="domain" description="HTH tetR-type" evidence="3">
    <location>
        <begin position="13"/>
        <end position="73"/>
    </location>
</feature>
<dbReference type="InterPro" id="IPR036271">
    <property type="entry name" value="Tet_transcr_reg_TetR-rel_C_sf"/>
</dbReference>
<dbReference type="InterPro" id="IPR001647">
    <property type="entry name" value="HTH_TetR"/>
</dbReference>
<dbReference type="SUPFAM" id="SSF46689">
    <property type="entry name" value="Homeodomain-like"/>
    <property type="match status" value="1"/>
</dbReference>
<evidence type="ECO:0000256" key="2">
    <source>
        <dbReference type="PROSITE-ProRule" id="PRU00335"/>
    </source>
</evidence>
<dbReference type="Gene3D" id="1.10.357.10">
    <property type="entry name" value="Tetracycline Repressor, domain 2"/>
    <property type="match status" value="1"/>
</dbReference>
<protein>
    <submittedName>
        <fullName evidence="4">TetR/AcrR family transcriptional regulator</fullName>
    </submittedName>
</protein>
<dbReference type="PRINTS" id="PR00455">
    <property type="entry name" value="HTHTETR"/>
</dbReference>
<dbReference type="EMBL" id="JACOOK010000003">
    <property type="protein sequence ID" value="MBC5616938.1"/>
    <property type="molecule type" value="Genomic_DNA"/>
</dbReference>
<accession>A0ABR7CMP2</accession>
<organism evidence="4 5">
    <name type="scientific">Alistipes hominis</name>
    <dbReference type="NCBI Taxonomy" id="2763015"/>
    <lineage>
        <taxon>Bacteria</taxon>
        <taxon>Pseudomonadati</taxon>
        <taxon>Bacteroidota</taxon>
        <taxon>Bacteroidia</taxon>
        <taxon>Bacteroidales</taxon>
        <taxon>Rikenellaceae</taxon>
        <taxon>Alistipes</taxon>
    </lineage>
</organism>
<reference evidence="4 5" key="1">
    <citation type="submission" date="2020-08" db="EMBL/GenBank/DDBJ databases">
        <title>Genome public.</title>
        <authorList>
            <person name="Liu C."/>
            <person name="Sun Q."/>
        </authorList>
    </citation>
    <scope>NUCLEOTIDE SEQUENCE [LARGE SCALE GENOMIC DNA]</scope>
    <source>
        <strain evidence="4 5">New-7</strain>
    </source>
</reference>
<dbReference type="PROSITE" id="PS50977">
    <property type="entry name" value="HTH_TETR_2"/>
    <property type="match status" value="1"/>
</dbReference>
<evidence type="ECO:0000313" key="5">
    <source>
        <dbReference type="Proteomes" id="UP000636891"/>
    </source>
</evidence>
<keyword evidence="1 2" id="KW-0238">DNA-binding</keyword>
<evidence type="ECO:0000256" key="1">
    <source>
        <dbReference type="ARBA" id="ARBA00023125"/>
    </source>
</evidence>
<dbReference type="InterPro" id="IPR009057">
    <property type="entry name" value="Homeodomain-like_sf"/>
</dbReference>
<dbReference type="RefSeq" id="WP_101572807.1">
    <property type="nucleotide sequence ID" value="NZ_JACOOK010000003.1"/>
</dbReference>
<evidence type="ECO:0000313" key="4">
    <source>
        <dbReference type="EMBL" id="MBC5616938.1"/>
    </source>
</evidence>
<proteinExistence type="predicted"/>
<dbReference type="Pfam" id="PF00440">
    <property type="entry name" value="TetR_N"/>
    <property type="match status" value="1"/>
</dbReference>